<keyword evidence="3" id="KW-0804">Transcription</keyword>
<keyword evidence="6" id="KW-1185">Reference proteome</keyword>
<organism evidence="5 6">
    <name type="scientific">Saponaria officinalis</name>
    <name type="common">Common soapwort</name>
    <name type="synonym">Lychnis saponaria</name>
    <dbReference type="NCBI Taxonomy" id="3572"/>
    <lineage>
        <taxon>Eukaryota</taxon>
        <taxon>Viridiplantae</taxon>
        <taxon>Streptophyta</taxon>
        <taxon>Embryophyta</taxon>
        <taxon>Tracheophyta</taxon>
        <taxon>Spermatophyta</taxon>
        <taxon>Magnoliopsida</taxon>
        <taxon>eudicotyledons</taxon>
        <taxon>Gunneridae</taxon>
        <taxon>Pentapetalae</taxon>
        <taxon>Caryophyllales</taxon>
        <taxon>Caryophyllaceae</taxon>
        <taxon>Caryophylleae</taxon>
        <taxon>Saponaria</taxon>
    </lineage>
</organism>
<keyword evidence="2" id="KW-0805">Transcription regulation</keyword>
<accession>A0AAW1MZU9</accession>
<evidence type="ECO:0000256" key="1">
    <source>
        <dbReference type="ARBA" id="ARBA00004123"/>
    </source>
</evidence>
<dbReference type="GO" id="GO:0006355">
    <property type="term" value="P:regulation of DNA-templated transcription"/>
    <property type="evidence" value="ECO:0007669"/>
    <property type="project" value="InterPro"/>
</dbReference>
<reference evidence="5" key="1">
    <citation type="submission" date="2024-03" db="EMBL/GenBank/DDBJ databases">
        <title>WGS assembly of Saponaria officinalis var. Norfolk2.</title>
        <authorList>
            <person name="Jenkins J."/>
            <person name="Shu S."/>
            <person name="Grimwood J."/>
            <person name="Barry K."/>
            <person name="Goodstein D."/>
            <person name="Schmutz J."/>
            <person name="Leebens-Mack J."/>
            <person name="Osbourn A."/>
        </authorList>
    </citation>
    <scope>NUCLEOTIDE SEQUENCE [LARGE SCALE GENOMIC DNA]</scope>
    <source>
        <strain evidence="5">JIC</strain>
    </source>
</reference>
<dbReference type="AlphaFoldDB" id="A0AAW1MZU9"/>
<evidence type="ECO:0000256" key="4">
    <source>
        <dbReference type="ARBA" id="ARBA00023242"/>
    </source>
</evidence>
<dbReference type="PANTHER" id="PTHR33124:SF9">
    <property type="entry name" value="TRANSCRIPTION FACTOR"/>
    <property type="match status" value="1"/>
</dbReference>
<dbReference type="InterPro" id="IPR044660">
    <property type="entry name" value="IBH1-like"/>
</dbReference>
<dbReference type="GO" id="GO:0046983">
    <property type="term" value="F:protein dimerization activity"/>
    <property type="evidence" value="ECO:0007669"/>
    <property type="project" value="InterPro"/>
</dbReference>
<dbReference type="Proteomes" id="UP001443914">
    <property type="component" value="Unassembled WGS sequence"/>
</dbReference>
<evidence type="ECO:0000313" key="6">
    <source>
        <dbReference type="Proteomes" id="UP001443914"/>
    </source>
</evidence>
<dbReference type="GO" id="GO:0000976">
    <property type="term" value="F:transcription cis-regulatory region binding"/>
    <property type="evidence" value="ECO:0007669"/>
    <property type="project" value="UniProtKB-ARBA"/>
</dbReference>
<dbReference type="InterPro" id="IPR036638">
    <property type="entry name" value="HLH_DNA-bd_sf"/>
</dbReference>
<evidence type="ECO:0000256" key="3">
    <source>
        <dbReference type="ARBA" id="ARBA00023163"/>
    </source>
</evidence>
<sequence length="80" mass="9675">MPHSRGHTRPALSPLRRLMQRRRRRVVVERKLRRLQRMIPGGHEGMHSDRLFILTAHYIMHLRLQLNLLHALSKIYLPHF</sequence>
<dbReference type="EMBL" id="JBDFQZ010000002">
    <property type="protein sequence ID" value="KAK9751012.1"/>
    <property type="molecule type" value="Genomic_DNA"/>
</dbReference>
<dbReference type="GO" id="GO:0005634">
    <property type="term" value="C:nucleus"/>
    <property type="evidence" value="ECO:0007669"/>
    <property type="project" value="UniProtKB-SubCell"/>
</dbReference>
<gene>
    <name evidence="5" type="ORF">RND81_02G235900</name>
</gene>
<dbReference type="InterPro" id="IPR044549">
    <property type="entry name" value="bHLH_AtIBH1-like"/>
</dbReference>
<name>A0AAW1MZU9_SAPOF</name>
<keyword evidence="4" id="KW-0539">Nucleus</keyword>
<proteinExistence type="predicted"/>
<dbReference type="CDD" id="cd11444">
    <property type="entry name" value="bHLH_AtIBH1_like"/>
    <property type="match status" value="1"/>
</dbReference>
<dbReference type="PANTHER" id="PTHR33124">
    <property type="entry name" value="TRANSCRIPTION FACTOR IBH1-LIKE 1"/>
    <property type="match status" value="1"/>
</dbReference>
<protein>
    <submittedName>
        <fullName evidence="5">Uncharacterized protein</fullName>
    </submittedName>
</protein>
<comment type="subcellular location">
    <subcellularLocation>
        <location evidence="1">Nucleus</location>
    </subcellularLocation>
</comment>
<evidence type="ECO:0000313" key="5">
    <source>
        <dbReference type="EMBL" id="KAK9751012.1"/>
    </source>
</evidence>
<comment type="caution">
    <text evidence="5">The sequence shown here is derived from an EMBL/GenBank/DDBJ whole genome shotgun (WGS) entry which is preliminary data.</text>
</comment>
<dbReference type="SUPFAM" id="SSF47459">
    <property type="entry name" value="HLH, helix-loop-helix DNA-binding domain"/>
    <property type="match status" value="1"/>
</dbReference>
<evidence type="ECO:0000256" key="2">
    <source>
        <dbReference type="ARBA" id="ARBA00023015"/>
    </source>
</evidence>